<gene>
    <name evidence="5" type="ORF">IPOD504_LOCUS11694</name>
</gene>
<keyword evidence="2" id="KW-0378">Hydrolase</keyword>
<dbReference type="PROSITE" id="PS50240">
    <property type="entry name" value="TRYPSIN_DOM"/>
    <property type="match status" value="1"/>
</dbReference>
<dbReference type="InterPro" id="IPR033116">
    <property type="entry name" value="TRYPSIN_SER"/>
</dbReference>
<protein>
    <recommendedName>
        <fullName evidence="4">Peptidase S1 domain-containing protein</fullName>
    </recommendedName>
</protein>
<dbReference type="PRINTS" id="PR00722">
    <property type="entry name" value="CHYMOTRYPSIN"/>
</dbReference>
<dbReference type="Pfam" id="PF00089">
    <property type="entry name" value="Trypsin"/>
    <property type="match status" value="1"/>
</dbReference>
<dbReference type="InterPro" id="IPR018114">
    <property type="entry name" value="TRYPSIN_HIS"/>
</dbReference>
<evidence type="ECO:0000256" key="1">
    <source>
        <dbReference type="ARBA" id="ARBA00023157"/>
    </source>
</evidence>
<dbReference type="PANTHER" id="PTHR24258">
    <property type="entry name" value="SERINE PROTEASE-RELATED"/>
    <property type="match status" value="1"/>
</dbReference>
<accession>A0ABN8IRX4</accession>
<feature type="region of interest" description="Disordered" evidence="3">
    <location>
        <begin position="51"/>
        <end position="75"/>
    </location>
</feature>
<dbReference type="PANTHER" id="PTHR24258:SF136">
    <property type="entry name" value="GH06673P-RELATED"/>
    <property type="match status" value="1"/>
</dbReference>
<evidence type="ECO:0000313" key="6">
    <source>
        <dbReference type="Proteomes" id="UP000837857"/>
    </source>
</evidence>
<dbReference type="InterPro" id="IPR001314">
    <property type="entry name" value="Peptidase_S1A"/>
</dbReference>
<dbReference type="PROSITE" id="PS00135">
    <property type="entry name" value="TRYPSIN_SER"/>
    <property type="match status" value="1"/>
</dbReference>
<proteinExistence type="predicted"/>
<keyword evidence="2" id="KW-0645">Protease</keyword>
<dbReference type="SMART" id="SM00020">
    <property type="entry name" value="Tryp_SPc"/>
    <property type="match status" value="1"/>
</dbReference>
<evidence type="ECO:0000256" key="3">
    <source>
        <dbReference type="SAM" id="MobiDB-lite"/>
    </source>
</evidence>
<evidence type="ECO:0000259" key="4">
    <source>
        <dbReference type="PROSITE" id="PS50240"/>
    </source>
</evidence>
<keyword evidence="1" id="KW-1015">Disulfide bond</keyword>
<feature type="non-terminal residue" evidence="5">
    <location>
        <position position="1"/>
    </location>
</feature>
<dbReference type="InterPro" id="IPR001254">
    <property type="entry name" value="Trypsin_dom"/>
</dbReference>
<dbReference type="SUPFAM" id="SSF50494">
    <property type="entry name" value="Trypsin-like serine proteases"/>
    <property type="match status" value="1"/>
</dbReference>
<dbReference type="InterPro" id="IPR009003">
    <property type="entry name" value="Peptidase_S1_PA"/>
</dbReference>
<reference evidence="5" key="1">
    <citation type="submission" date="2022-03" db="EMBL/GenBank/DDBJ databases">
        <authorList>
            <person name="Martin H S."/>
        </authorList>
    </citation>
    <scope>NUCLEOTIDE SEQUENCE</scope>
</reference>
<organism evidence="5 6">
    <name type="scientific">Iphiclides podalirius</name>
    <name type="common">scarce swallowtail</name>
    <dbReference type="NCBI Taxonomy" id="110791"/>
    <lineage>
        <taxon>Eukaryota</taxon>
        <taxon>Metazoa</taxon>
        <taxon>Ecdysozoa</taxon>
        <taxon>Arthropoda</taxon>
        <taxon>Hexapoda</taxon>
        <taxon>Insecta</taxon>
        <taxon>Pterygota</taxon>
        <taxon>Neoptera</taxon>
        <taxon>Endopterygota</taxon>
        <taxon>Lepidoptera</taxon>
        <taxon>Glossata</taxon>
        <taxon>Ditrysia</taxon>
        <taxon>Papilionoidea</taxon>
        <taxon>Papilionidae</taxon>
        <taxon>Papilioninae</taxon>
        <taxon>Iphiclides</taxon>
    </lineage>
</organism>
<keyword evidence="2" id="KW-0720">Serine protease</keyword>
<evidence type="ECO:0000256" key="2">
    <source>
        <dbReference type="RuleBase" id="RU363034"/>
    </source>
</evidence>
<dbReference type="PROSITE" id="PS00134">
    <property type="entry name" value="TRYPSIN_HIS"/>
    <property type="match status" value="1"/>
</dbReference>
<dbReference type="InterPro" id="IPR043504">
    <property type="entry name" value="Peptidase_S1_PA_chymotrypsin"/>
</dbReference>
<dbReference type="EMBL" id="OW152841">
    <property type="protein sequence ID" value="CAH2062117.1"/>
    <property type="molecule type" value="Genomic_DNA"/>
</dbReference>
<keyword evidence="6" id="KW-1185">Reference proteome</keyword>
<sequence>MQNGYQGVCTAARNCRTGGGRNRVQPLVCSGRGRERTVCCVNWYQPQPTTSFTTFPPTRPTPRRRPVYPQSSCEPVSPQLTAPKIGRKAWDKCVEYQERFVYPCVKSVDFSDDMVRARRCYHSTEDLVVGGLNASKREFPHMVLLGFGSSPQTASWACGGSIISERFILTAGHCTSMNRTSVGFVLLGVLDKRQRVDMSQVYRIRRIIKHPGYRSPSKYNDIALLETENDMRLSEDAVPACLHIDTRVDDERAIATGWGATAYKGDNSDSLQKVTLRRFPDHECMAKYPPKRNLENGFDPKTQLCYGDRYESKDTCQGDSGGPLQLSAGRINCMYTIVGVTSFGNECGSPGMPGVYTRVSAYVSWIEGIVWN</sequence>
<name>A0ABN8IRX4_9NEOP</name>
<evidence type="ECO:0000313" key="5">
    <source>
        <dbReference type="EMBL" id="CAH2062117.1"/>
    </source>
</evidence>
<dbReference type="Proteomes" id="UP000837857">
    <property type="component" value="Chromosome 29"/>
</dbReference>
<dbReference type="Gene3D" id="2.40.10.10">
    <property type="entry name" value="Trypsin-like serine proteases"/>
    <property type="match status" value="1"/>
</dbReference>
<dbReference type="CDD" id="cd00190">
    <property type="entry name" value="Tryp_SPc"/>
    <property type="match status" value="1"/>
</dbReference>
<feature type="domain" description="Peptidase S1" evidence="4">
    <location>
        <begin position="128"/>
        <end position="371"/>
    </location>
</feature>